<evidence type="ECO:0000256" key="3">
    <source>
        <dbReference type="ARBA" id="ARBA00023127"/>
    </source>
</evidence>
<dbReference type="Gene3D" id="1.10.472.10">
    <property type="entry name" value="Cyclin-like"/>
    <property type="match status" value="2"/>
</dbReference>
<dbReference type="InterPro" id="IPR004367">
    <property type="entry name" value="Cyclin_C-dom"/>
</dbReference>
<dbReference type="InterPro" id="IPR036915">
    <property type="entry name" value="Cyclin-like_sf"/>
</dbReference>
<dbReference type="GO" id="GO:0000082">
    <property type="term" value="P:G1/S transition of mitotic cell cycle"/>
    <property type="evidence" value="ECO:0000318"/>
    <property type="project" value="GO_Central"/>
</dbReference>
<protein>
    <submittedName>
        <fullName evidence="8">(wild Malaysian banana) hypothetical protein</fullName>
    </submittedName>
</protein>
<feature type="domain" description="Cyclin-like" evidence="6">
    <location>
        <begin position="51"/>
        <end position="137"/>
    </location>
</feature>
<evidence type="ECO:0000259" key="6">
    <source>
        <dbReference type="SMART" id="SM00385"/>
    </source>
</evidence>
<dbReference type="Pfam" id="PF00134">
    <property type="entry name" value="Cyclin_N"/>
    <property type="match status" value="1"/>
</dbReference>
<dbReference type="Proteomes" id="UP000012960">
    <property type="component" value="Unplaced"/>
</dbReference>
<dbReference type="GO" id="GO:0016538">
    <property type="term" value="F:cyclin-dependent protein serine/threonine kinase regulator activity"/>
    <property type="evidence" value="ECO:0000318"/>
    <property type="project" value="GO_Central"/>
</dbReference>
<dbReference type="GO" id="GO:0051301">
    <property type="term" value="P:cell division"/>
    <property type="evidence" value="ECO:0007669"/>
    <property type="project" value="UniProtKB-KW"/>
</dbReference>
<accession>A0A804KNF9</accession>
<dbReference type="FunFam" id="1.10.472.10:FF:000060">
    <property type="entry name" value="D6-type cyclin"/>
    <property type="match status" value="1"/>
</dbReference>
<reference evidence="8" key="1">
    <citation type="submission" date="2021-03" db="EMBL/GenBank/DDBJ databases">
        <authorList>
            <consortium name="Genoscope - CEA"/>
            <person name="William W."/>
        </authorList>
    </citation>
    <scope>NUCLEOTIDE SEQUENCE</scope>
    <source>
        <strain evidence="8">Doubled-haploid Pahang</strain>
    </source>
</reference>
<comment type="similarity">
    <text evidence="1">Belongs to the cyclin family. Cyclin D subfamily.</text>
</comment>
<keyword evidence="10" id="KW-1185">Reference proteome</keyword>
<gene>
    <name evidence="8" type="ORF">GSMUA_243700.1</name>
</gene>
<evidence type="ECO:0000259" key="7">
    <source>
        <dbReference type="SMART" id="SM01332"/>
    </source>
</evidence>
<dbReference type="GO" id="GO:0005737">
    <property type="term" value="C:cytoplasm"/>
    <property type="evidence" value="ECO:0000318"/>
    <property type="project" value="GO_Central"/>
</dbReference>
<evidence type="ECO:0000256" key="5">
    <source>
        <dbReference type="RuleBase" id="RU000383"/>
    </source>
</evidence>
<dbReference type="InParanoid" id="A0A804KNF9"/>
<evidence type="ECO:0000313" key="10">
    <source>
        <dbReference type="Proteomes" id="UP000012960"/>
    </source>
</evidence>
<dbReference type="InterPro" id="IPR013763">
    <property type="entry name" value="Cyclin-like_dom"/>
</dbReference>
<reference evidence="9" key="2">
    <citation type="submission" date="2021-05" db="UniProtKB">
        <authorList>
            <consortium name="EnsemblPlants"/>
        </authorList>
    </citation>
    <scope>IDENTIFICATION</scope>
    <source>
        <strain evidence="9">subsp. malaccensis</strain>
    </source>
</reference>
<sequence length="300" mass="33300">MEFDLENQMSSSDDEQQPRRGSISALFAAEADHIISTVGAIDPSARRNAVSLVLQAQFNCNLDPFVACLAINYIDRYLSKREIPIEKPWIVRLLSISCLSLASKMKKTCKPLADFLREEYFVFDAQTIRRMELLVLEALDWRMRSITPFSFLRFFTSFFSPAQPPLLQALQAHATEILLKTQNEMKVLEFKPSVVAASALLSAAFEFFPVQFPAFRSALASCEFVNEEELRECSSAMGIATDGCGGSAATALVSSSNTPPTVLGRLCSSSVIEPFTIGSASDDRELTQRRIAYHDGQIDK</sequence>
<proteinExistence type="inferred from homology"/>
<dbReference type="SUPFAM" id="SSF47954">
    <property type="entry name" value="Cyclin-like"/>
    <property type="match status" value="2"/>
</dbReference>
<evidence type="ECO:0000256" key="2">
    <source>
        <dbReference type="ARBA" id="ARBA00022618"/>
    </source>
</evidence>
<evidence type="ECO:0000256" key="1">
    <source>
        <dbReference type="ARBA" id="ARBA00009065"/>
    </source>
</evidence>
<dbReference type="InterPro" id="IPR039361">
    <property type="entry name" value="Cyclin"/>
</dbReference>
<name>A0A804KNF9_MUSAM</name>
<keyword evidence="2" id="KW-0132">Cell division</keyword>
<dbReference type="OrthoDB" id="769138at2759"/>
<evidence type="ECO:0000313" key="8">
    <source>
        <dbReference type="EMBL" id="CAG1836401.1"/>
    </source>
</evidence>
<evidence type="ECO:0000256" key="4">
    <source>
        <dbReference type="ARBA" id="ARBA00023306"/>
    </source>
</evidence>
<dbReference type="AlphaFoldDB" id="A0A804KNF9"/>
<dbReference type="OMA" id="CNIDRYT"/>
<dbReference type="PANTHER" id="PTHR10177">
    <property type="entry name" value="CYCLINS"/>
    <property type="match status" value="1"/>
</dbReference>
<dbReference type="Pfam" id="PF02984">
    <property type="entry name" value="Cyclin_C"/>
    <property type="match status" value="1"/>
</dbReference>
<dbReference type="Gramene" id="Ma09_t25050.1">
    <property type="protein sequence ID" value="Ma09_p25050.1"/>
    <property type="gene ID" value="Ma09_g25050"/>
</dbReference>
<dbReference type="SMART" id="SM00385">
    <property type="entry name" value="CYCLIN"/>
    <property type="match status" value="1"/>
</dbReference>
<organism evidence="9 10">
    <name type="scientific">Musa acuminata subsp. malaccensis</name>
    <name type="common">Wild banana</name>
    <name type="synonym">Musa malaccensis</name>
    <dbReference type="NCBI Taxonomy" id="214687"/>
    <lineage>
        <taxon>Eukaryota</taxon>
        <taxon>Viridiplantae</taxon>
        <taxon>Streptophyta</taxon>
        <taxon>Embryophyta</taxon>
        <taxon>Tracheophyta</taxon>
        <taxon>Spermatophyta</taxon>
        <taxon>Magnoliopsida</taxon>
        <taxon>Liliopsida</taxon>
        <taxon>Zingiberales</taxon>
        <taxon>Musaceae</taxon>
        <taxon>Musa</taxon>
    </lineage>
</organism>
<dbReference type="GO" id="GO:0005634">
    <property type="term" value="C:nucleus"/>
    <property type="evidence" value="ECO:0000318"/>
    <property type="project" value="GO_Central"/>
</dbReference>
<dbReference type="FunCoup" id="A0A804KNF9">
    <property type="interactions" value="361"/>
</dbReference>
<keyword evidence="4" id="KW-0131">Cell cycle</keyword>
<dbReference type="InterPro" id="IPR006671">
    <property type="entry name" value="Cyclin_N"/>
</dbReference>
<dbReference type="SMART" id="SM01332">
    <property type="entry name" value="Cyclin_C"/>
    <property type="match status" value="1"/>
</dbReference>
<evidence type="ECO:0000313" key="9">
    <source>
        <dbReference type="EnsemblPlants" id="Ma09_p25050.1"/>
    </source>
</evidence>
<dbReference type="EMBL" id="HG996474">
    <property type="protein sequence ID" value="CAG1836401.1"/>
    <property type="molecule type" value="Genomic_DNA"/>
</dbReference>
<dbReference type="GO" id="GO:0000307">
    <property type="term" value="C:cyclin-dependent protein kinase holoenzyme complex"/>
    <property type="evidence" value="ECO:0000318"/>
    <property type="project" value="GO_Central"/>
</dbReference>
<feature type="domain" description="Cyclin C-terminal" evidence="7">
    <location>
        <begin position="146"/>
        <end position="274"/>
    </location>
</feature>
<dbReference type="EnsemblPlants" id="Ma09_t25050.1">
    <property type="protein sequence ID" value="Ma09_p25050.1"/>
    <property type="gene ID" value="Ma09_g25050"/>
</dbReference>
<keyword evidence="3 5" id="KW-0195">Cyclin</keyword>